<organism evidence="1 2">
    <name type="scientific">Alkalibacterium olivapovliticus</name>
    <dbReference type="NCBI Taxonomy" id="99907"/>
    <lineage>
        <taxon>Bacteria</taxon>
        <taxon>Bacillati</taxon>
        <taxon>Bacillota</taxon>
        <taxon>Bacilli</taxon>
        <taxon>Lactobacillales</taxon>
        <taxon>Carnobacteriaceae</taxon>
        <taxon>Alkalibacterium</taxon>
    </lineage>
</organism>
<dbReference type="GO" id="GO:0000287">
    <property type="term" value="F:magnesium ion binding"/>
    <property type="evidence" value="ECO:0007669"/>
    <property type="project" value="TreeGrafter"/>
</dbReference>
<accession>A0A2T0W5A8</accession>
<dbReference type="GO" id="GO:0016791">
    <property type="term" value="F:phosphatase activity"/>
    <property type="evidence" value="ECO:0007669"/>
    <property type="project" value="TreeGrafter"/>
</dbReference>
<dbReference type="PANTHER" id="PTHR10000">
    <property type="entry name" value="PHOSPHOSERINE PHOSPHATASE"/>
    <property type="match status" value="1"/>
</dbReference>
<evidence type="ECO:0000313" key="1">
    <source>
        <dbReference type="EMBL" id="PRY80961.1"/>
    </source>
</evidence>
<dbReference type="Pfam" id="PF08282">
    <property type="entry name" value="Hydrolase_3"/>
    <property type="match status" value="1"/>
</dbReference>
<keyword evidence="2" id="KW-1185">Reference proteome</keyword>
<dbReference type="NCBIfam" id="TIGR00099">
    <property type="entry name" value="Cof-subfamily"/>
    <property type="match status" value="1"/>
</dbReference>
<reference evidence="1 2" key="1">
    <citation type="submission" date="2018-03" db="EMBL/GenBank/DDBJ databases">
        <title>Genomic Encyclopedia of Archaeal and Bacterial Type Strains, Phase II (KMG-II): from individual species to whole genera.</title>
        <authorList>
            <person name="Goeker M."/>
        </authorList>
    </citation>
    <scope>NUCLEOTIDE SEQUENCE [LARGE SCALE GENOMIC DNA]</scope>
    <source>
        <strain evidence="1 2">DSM 13175</strain>
    </source>
</reference>
<dbReference type="InterPro" id="IPR006379">
    <property type="entry name" value="HAD-SF_hydro_IIB"/>
</dbReference>
<dbReference type="Gene3D" id="3.30.1240.10">
    <property type="match status" value="1"/>
</dbReference>
<gene>
    <name evidence="1" type="ORF">CLV38_12021</name>
</gene>
<dbReference type="SUPFAM" id="SSF56784">
    <property type="entry name" value="HAD-like"/>
    <property type="match status" value="1"/>
</dbReference>
<dbReference type="SFLD" id="SFLDG01140">
    <property type="entry name" value="C2.B:_Phosphomannomutase_and_P"/>
    <property type="match status" value="1"/>
</dbReference>
<dbReference type="EMBL" id="PVTO01000020">
    <property type="protein sequence ID" value="PRY80961.1"/>
    <property type="molecule type" value="Genomic_DNA"/>
</dbReference>
<dbReference type="OrthoDB" id="9790031at2"/>
<sequence>MTIELVAIDLDGTLLNEEHKINPEVKKAIQSAKQSGVKIVICTGRPFPGATAFLDELDLKGDDDYVITYNGGLVQEVKSGKAVVKHMMDHQDYVTLQEAALNAGSHFHAIHNEGIFTPNSDISEYSVREAYMIGLPLFHRKPDEMDPAVIYNRMMMIDEESILEKAISRLPKSLWEKYTILRSEPFFLELLNKKASKGTAVKELAELLSIPQESVMAIGDGGNDLDMIEWAGVGVAMENARDEVKAVADHITVSNKENGVAKAIEKFVLS</sequence>
<name>A0A2T0W5A8_9LACT</name>
<dbReference type="SFLD" id="SFLDS00003">
    <property type="entry name" value="Haloacid_Dehalogenase"/>
    <property type="match status" value="1"/>
</dbReference>
<dbReference type="GO" id="GO:0005829">
    <property type="term" value="C:cytosol"/>
    <property type="evidence" value="ECO:0007669"/>
    <property type="project" value="TreeGrafter"/>
</dbReference>
<evidence type="ECO:0008006" key="3">
    <source>
        <dbReference type="Google" id="ProtNLM"/>
    </source>
</evidence>
<dbReference type="InterPro" id="IPR023214">
    <property type="entry name" value="HAD_sf"/>
</dbReference>
<dbReference type="PANTHER" id="PTHR10000:SF8">
    <property type="entry name" value="HAD SUPERFAMILY HYDROLASE-LIKE, TYPE 3"/>
    <property type="match status" value="1"/>
</dbReference>
<dbReference type="RefSeq" id="WP_106194776.1">
    <property type="nucleotide sequence ID" value="NZ_PVTO01000020.1"/>
</dbReference>
<dbReference type="InterPro" id="IPR036412">
    <property type="entry name" value="HAD-like_sf"/>
</dbReference>
<dbReference type="PROSITE" id="PS01228">
    <property type="entry name" value="COF_1"/>
    <property type="match status" value="1"/>
</dbReference>
<comment type="caution">
    <text evidence="1">The sequence shown here is derived from an EMBL/GenBank/DDBJ whole genome shotgun (WGS) entry which is preliminary data.</text>
</comment>
<dbReference type="Proteomes" id="UP000238205">
    <property type="component" value="Unassembled WGS sequence"/>
</dbReference>
<evidence type="ECO:0000313" key="2">
    <source>
        <dbReference type="Proteomes" id="UP000238205"/>
    </source>
</evidence>
<dbReference type="NCBIfam" id="NF007806">
    <property type="entry name" value="PRK10513.1"/>
    <property type="match status" value="1"/>
</dbReference>
<proteinExistence type="predicted"/>
<dbReference type="Gene3D" id="3.40.50.1000">
    <property type="entry name" value="HAD superfamily/HAD-like"/>
    <property type="match status" value="1"/>
</dbReference>
<dbReference type="SFLD" id="SFLDG01144">
    <property type="entry name" value="C2.B.4:_PGP_Like"/>
    <property type="match status" value="1"/>
</dbReference>
<protein>
    <recommendedName>
        <fullName evidence="3">Sugar-phosphatase</fullName>
    </recommendedName>
</protein>
<dbReference type="PROSITE" id="PS01229">
    <property type="entry name" value="COF_2"/>
    <property type="match status" value="1"/>
</dbReference>
<dbReference type="InterPro" id="IPR000150">
    <property type="entry name" value="Cof"/>
</dbReference>
<dbReference type="NCBIfam" id="TIGR01484">
    <property type="entry name" value="HAD-SF-IIB"/>
    <property type="match status" value="1"/>
</dbReference>
<dbReference type="AlphaFoldDB" id="A0A2T0W5A8"/>
<dbReference type="CDD" id="cd07516">
    <property type="entry name" value="HAD_Pase"/>
    <property type="match status" value="1"/>
</dbReference>